<name>A0A7S4NNF0_9EUKA</name>
<accession>A0A7S4NNF0</accession>
<reference evidence="1" key="1">
    <citation type="submission" date="2021-01" db="EMBL/GenBank/DDBJ databases">
        <authorList>
            <person name="Corre E."/>
            <person name="Pelletier E."/>
            <person name="Niang G."/>
            <person name="Scheremetjew M."/>
            <person name="Finn R."/>
            <person name="Kale V."/>
            <person name="Holt S."/>
            <person name="Cochrane G."/>
            <person name="Meng A."/>
            <person name="Brown T."/>
            <person name="Cohen L."/>
        </authorList>
    </citation>
    <scope>NUCLEOTIDE SEQUENCE</scope>
    <source>
        <strain evidence="1">SoJaBio B1-5/56/2</strain>
    </source>
</reference>
<proteinExistence type="predicted"/>
<gene>
    <name evidence="1" type="ORF">NAES01612_LOCUS8636</name>
</gene>
<dbReference type="AlphaFoldDB" id="A0A7S4NNF0"/>
<organism evidence="1">
    <name type="scientific">Paramoeba aestuarina</name>
    <dbReference type="NCBI Taxonomy" id="180227"/>
    <lineage>
        <taxon>Eukaryota</taxon>
        <taxon>Amoebozoa</taxon>
        <taxon>Discosea</taxon>
        <taxon>Flabellinia</taxon>
        <taxon>Dactylopodida</taxon>
        <taxon>Paramoebidae</taxon>
        <taxon>Paramoeba</taxon>
    </lineage>
</organism>
<evidence type="ECO:0000313" key="1">
    <source>
        <dbReference type="EMBL" id="CAE2299631.1"/>
    </source>
</evidence>
<protein>
    <submittedName>
        <fullName evidence="1">Uncharacterized protein</fullName>
    </submittedName>
</protein>
<sequence>MKRFLEDVGERREEPTVSKKTGVVWRKEDEKEYKRGAVRGGVGIDEWVGCMEGYRERMSEFLEYYQEEATLIDDTELGVWKERMLQLMPEEREELVGGEGA</sequence>
<dbReference type="EMBL" id="HBKR01013041">
    <property type="protein sequence ID" value="CAE2299631.1"/>
    <property type="molecule type" value="Transcribed_RNA"/>
</dbReference>